<dbReference type="AlphaFoldDB" id="A0A382TRV2"/>
<proteinExistence type="predicted"/>
<feature type="compositionally biased region" description="Low complexity" evidence="1">
    <location>
        <begin position="52"/>
        <end position="68"/>
    </location>
</feature>
<evidence type="ECO:0000313" key="3">
    <source>
        <dbReference type="EMBL" id="SVD24287.1"/>
    </source>
</evidence>
<protein>
    <recommendedName>
        <fullName evidence="2">DRBM domain-containing protein</fullName>
    </recommendedName>
</protein>
<evidence type="ECO:0000259" key="2">
    <source>
        <dbReference type="PROSITE" id="PS50137"/>
    </source>
</evidence>
<evidence type="ECO:0000256" key="1">
    <source>
        <dbReference type="SAM" id="MobiDB-lite"/>
    </source>
</evidence>
<organism evidence="3">
    <name type="scientific">marine metagenome</name>
    <dbReference type="NCBI Taxonomy" id="408172"/>
    <lineage>
        <taxon>unclassified sequences</taxon>
        <taxon>metagenomes</taxon>
        <taxon>ecological metagenomes</taxon>
    </lineage>
</organism>
<sequence length="68" mass="6717">AVVVVAGGRHGPASGTSKKRAEQAAASLACTFLESAGVADFEFGPSRPAHGLLPASPSLTPSSRPTVS</sequence>
<feature type="domain" description="DRBM" evidence="2">
    <location>
        <begin position="1"/>
        <end position="35"/>
    </location>
</feature>
<dbReference type="SUPFAM" id="SSF54768">
    <property type="entry name" value="dsRNA-binding domain-like"/>
    <property type="match status" value="1"/>
</dbReference>
<dbReference type="InterPro" id="IPR014720">
    <property type="entry name" value="dsRBD_dom"/>
</dbReference>
<accession>A0A382TRV2</accession>
<dbReference type="EMBL" id="UINC01138384">
    <property type="protein sequence ID" value="SVD24287.1"/>
    <property type="molecule type" value="Genomic_DNA"/>
</dbReference>
<dbReference type="Pfam" id="PF00035">
    <property type="entry name" value="dsrm"/>
    <property type="match status" value="1"/>
</dbReference>
<feature type="region of interest" description="Disordered" evidence="1">
    <location>
        <begin position="46"/>
        <end position="68"/>
    </location>
</feature>
<dbReference type="PROSITE" id="PS50137">
    <property type="entry name" value="DS_RBD"/>
    <property type="match status" value="1"/>
</dbReference>
<feature type="non-terminal residue" evidence="3">
    <location>
        <position position="1"/>
    </location>
</feature>
<reference evidence="3" key="1">
    <citation type="submission" date="2018-05" db="EMBL/GenBank/DDBJ databases">
        <authorList>
            <person name="Lanie J.A."/>
            <person name="Ng W.-L."/>
            <person name="Kazmierczak K.M."/>
            <person name="Andrzejewski T.M."/>
            <person name="Davidsen T.M."/>
            <person name="Wayne K.J."/>
            <person name="Tettelin H."/>
            <person name="Glass J.I."/>
            <person name="Rusch D."/>
            <person name="Podicherti R."/>
            <person name="Tsui H.-C.T."/>
            <person name="Winkler M.E."/>
        </authorList>
    </citation>
    <scope>NUCLEOTIDE SEQUENCE</scope>
</reference>
<gene>
    <name evidence="3" type="ORF">METZ01_LOCUS377141</name>
</gene>
<name>A0A382TRV2_9ZZZZ</name>